<dbReference type="EMBL" id="CP003221">
    <property type="protein sequence ID" value="EGJ51594.1"/>
    <property type="molecule type" value="Genomic_DNA"/>
</dbReference>
<sequence length="165" mass="18568">MAEASREKVHSIQDFTRSEKPRQDDMEDIKRKSEKDMGKVAIFISILSVLLLVIFFFGLNQNITGLNQEVQNLGALRQDVATLATQFGDIQQTVGSVQENVGSLENRFVELEKLPAQTRNMILMNDLNAMNQRLGHIGSQLSGQQATRLQEAQQLLQQLQTELAQ</sequence>
<keyword evidence="2" id="KW-0812">Transmembrane</keyword>
<accession>F3Z452</accession>
<reference evidence="3 4" key="1">
    <citation type="journal article" date="2011" name="J. Bacteriol.">
        <title>Genome sequence of the mercury-methylating and pleomorphic Desulfovibrio africanus Strain Walvis Bay.</title>
        <authorList>
            <person name="Brown S.D."/>
            <person name="Wall J.D."/>
            <person name="Kucken A.M."/>
            <person name="Gilmour C.C."/>
            <person name="Podar M."/>
            <person name="Brandt C.C."/>
            <person name="Teshima H."/>
            <person name="Detter J.C."/>
            <person name="Han C.S."/>
            <person name="Land M.L."/>
            <person name="Lucas S."/>
            <person name="Han J."/>
            <person name="Pennacchio L."/>
            <person name="Nolan M."/>
            <person name="Pitluck S."/>
            <person name="Woyke T."/>
            <person name="Goodwin L."/>
            <person name="Palumbo A.V."/>
            <person name="Elias D.A."/>
        </authorList>
    </citation>
    <scope>NUCLEOTIDE SEQUENCE [LARGE SCALE GENOMIC DNA]</scope>
    <source>
        <strain evidence="3 4">Walvis Bay</strain>
    </source>
</reference>
<evidence type="ECO:0000256" key="1">
    <source>
        <dbReference type="SAM" id="MobiDB-lite"/>
    </source>
</evidence>
<dbReference type="eggNOG" id="ENOG50349KX">
    <property type="taxonomic scope" value="Bacteria"/>
</dbReference>
<evidence type="ECO:0000256" key="2">
    <source>
        <dbReference type="SAM" id="Phobius"/>
    </source>
</evidence>
<evidence type="ECO:0000313" key="4">
    <source>
        <dbReference type="Proteomes" id="UP000007844"/>
    </source>
</evidence>
<feature type="region of interest" description="Disordered" evidence="1">
    <location>
        <begin position="1"/>
        <end position="31"/>
    </location>
</feature>
<keyword evidence="2" id="KW-0472">Membrane</keyword>
<keyword evidence="4" id="KW-1185">Reference proteome</keyword>
<dbReference type="RefSeq" id="WP_014261217.1">
    <property type="nucleotide sequence ID" value="NC_016629.1"/>
</dbReference>
<dbReference type="AlphaFoldDB" id="F3Z452"/>
<feature type="transmembrane region" description="Helical" evidence="2">
    <location>
        <begin position="40"/>
        <end position="59"/>
    </location>
</feature>
<evidence type="ECO:0000313" key="3">
    <source>
        <dbReference type="EMBL" id="EGJ51594.1"/>
    </source>
</evidence>
<keyword evidence="2" id="KW-1133">Transmembrane helix</keyword>
<organism evidence="3 4">
    <name type="scientific">Desulfocurvibacter africanus subsp. africanus str. Walvis Bay</name>
    <dbReference type="NCBI Taxonomy" id="690850"/>
    <lineage>
        <taxon>Bacteria</taxon>
        <taxon>Pseudomonadati</taxon>
        <taxon>Thermodesulfobacteriota</taxon>
        <taxon>Desulfovibrionia</taxon>
        <taxon>Desulfovibrionales</taxon>
        <taxon>Desulfovibrionaceae</taxon>
        <taxon>Desulfocurvibacter</taxon>
    </lineage>
</organism>
<proteinExistence type="predicted"/>
<gene>
    <name evidence="3" type="ORF">Desaf_3304</name>
</gene>
<dbReference type="KEGG" id="daf:Desaf_3304"/>
<protein>
    <submittedName>
        <fullName evidence="3">Uncharacterized protein</fullName>
    </submittedName>
</protein>
<name>F3Z452_DESAF</name>
<dbReference type="HOGENOM" id="CLU_117544_0_0_7"/>
<dbReference type="Proteomes" id="UP000007844">
    <property type="component" value="Chromosome"/>
</dbReference>